<reference evidence="2" key="1">
    <citation type="journal article" date="2020" name="Nat. Commun.">
        <title>Large-scale genome sequencing of mycorrhizal fungi provides insights into the early evolution of symbiotic traits.</title>
        <authorList>
            <person name="Miyauchi S."/>
            <person name="Kiss E."/>
            <person name="Kuo A."/>
            <person name="Drula E."/>
            <person name="Kohler A."/>
            <person name="Sanchez-Garcia M."/>
            <person name="Morin E."/>
            <person name="Andreopoulos B."/>
            <person name="Barry K.W."/>
            <person name="Bonito G."/>
            <person name="Buee M."/>
            <person name="Carver A."/>
            <person name="Chen C."/>
            <person name="Cichocki N."/>
            <person name="Clum A."/>
            <person name="Culley D."/>
            <person name="Crous P.W."/>
            <person name="Fauchery L."/>
            <person name="Girlanda M."/>
            <person name="Hayes R.D."/>
            <person name="Keri Z."/>
            <person name="LaButti K."/>
            <person name="Lipzen A."/>
            <person name="Lombard V."/>
            <person name="Magnuson J."/>
            <person name="Maillard F."/>
            <person name="Murat C."/>
            <person name="Nolan M."/>
            <person name="Ohm R.A."/>
            <person name="Pangilinan J."/>
            <person name="Pereira M.F."/>
            <person name="Perotto S."/>
            <person name="Peter M."/>
            <person name="Pfister S."/>
            <person name="Riley R."/>
            <person name="Sitrit Y."/>
            <person name="Stielow J.B."/>
            <person name="Szollosi G."/>
            <person name="Zifcakova L."/>
            <person name="Stursova M."/>
            <person name="Spatafora J.W."/>
            <person name="Tedersoo L."/>
            <person name="Vaario L.M."/>
            <person name="Yamada A."/>
            <person name="Yan M."/>
            <person name="Wang P."/>
            <person name="Xu J."/>
            <person name="Bruns T."/>
            <person name="Baldrian P."/>
            <person name="Vilgalys R."/>
            <person name="Dunand C."/>
            <person name="Henrissat B."/>
            <person name="Grigoriev I.V."/>
            <person name="Hibbett D."/>
            <person name="Nagy L.G."/>
            <person name="Martin F.M."/>
        </authorList>
    </citation>
    <scope>NUCLEOTIDE SEQUENCE</scope>
    <source>
        <strain evidence="2">UH-Tt-Lm1</strain>
    </source>
</reference>
<keyword evidence="4" id="KW-1185">Reference proteome</keyword>
<dbReference type="PANTHER" id="PTHR31642:SF310">
    <property type="entry name" value="FATTY ALCOHOL:CAFFEOYL-COA ACYLTRANSFERASE"/>
    <property type="match status" value="1"/>
</dbReference>
<dbReference type="Pfam" id="PF02458">
    <property type="entry name" value="Transferase"/>
    <property type="match status" value="1"/>
</dbReference>
<evidence type="ECO:0000313" key="4">
    <source>
        <dbReference type="Proteomes" id="UP000736335"/>
    </source>
</evidence>
<dbReference type="Gene3D" id="3.30.559.10">
    <property type="entry name" value="Chloramphenicol acetyltransferase-like domain"/>
    <property type="match status" value="2"/>
</dbReference>
<keyword evidence="1" id="KW-0808">Transferase</keyword>
<dbReference type="InterPro" id="IPR050317">
    <property type="entry name" value="Plant_Fungal_Acyltransferase"/>
</dbReference>
<dbReference type="OrthoDB" id="1862401at2759"/>
<accession>A0A9P6H3U0</accession>
<proteinExistence type="predicted"/>
<name>A0A9P6H3U0_9AGAM</name>
<dbReference type="GO" id="GO:0016747">
    <property type="term" value="F:acyltransferase activity, transferring groups other than amino-acyl groups"/>
    <property type="evidence" value="ECO:0007669"/>
    <property type="project" value="TreeGrafter"/>
</dbReference>
<dbReference type="InterPro" id="IPR023213">
    <property type="entry name" value="CAT-like_dom_sf"/>
</dbReference>
<evidence type="ECO:0008006" key="5">
    <source>
        <dbReference type="Google" id="ProtNLM"/>
    </source>
</evidence>
<comment type="caution">
    <text evidence="2">The sequence shown here is derived from an EMBL/GenBank/DDBJ whole genome shotgun (WGS) entry which is preliminary data.</text>
</comment>
<dbReference type="PANTHER" id="PTHR31642">
    <property type="entry name" value="TRICHOTHECENE 3-O-ACETYLTRANSFERASE"/>
    <property type="match status" value="1"/>
</dbReference>
<dbReference type="Proteomes" id="UP000736335">
    <property type="component" value="Unassembled WGS sequence"/>
</dbReference>
<organism evidence="2 4">
    <name type="scientific">Thelephora terrestris</name>
    <dbReference type="NCBI Taxonomy" id="56493"/>
    <lineage>
        <taxon>Eukaryota</taxon>
        <taxon>Fungi</taxon>
        <taxon>Dikarya</taxon>
        <taxon>Basidiomycota</taxon>
        <taxon>Agaricomycotina</taxon>
        <taxon>Agaricomycetes</taxon>
        <taxon>Thelephorales</taxon>
        <taxon>Thelephoraceae</taxon>
        <taxon>Thelephora</taxon>
    </lineage>
</organism>
<dbReference type="AlphaFoldDB" id="A0A9P6H3U0"/>
<evidence type="ECO:0000256" key="1">
    <source>
        <dbReference type="ARBA" id="ARBA00022679"/>
    </source>
</evidence>
<gene>
    <name evidence="3" type="ORF">BJ322DRAFT_1108548</name>
    <name evidence="2" type="ORF">BJ322DRAFT_1115114</name>
</gene>
<dbReference type="EMBL" id="WIUZ02000050">
    <property type="protein sequence ID" value="KAF9777311.1"/>
    <property type="molecule type" value="Genomic_DNA"/>
</dbReference>
<protein>
    <recommendedName>
        <fullName evidence="5">Transferase family protein</fullName>
    </recommendedName>
</protein>
<evidence type="ECO:0000313" key="3">
    <source>
        <dbReference type="EMBL" id="KAF9785083.1"/>
    </source>
</evidence>
<dbReference type="EMBL" id="WIUZ02000007">
    <property type="protein sequence ID" value="KAF9785083.1"/>
    <property type="molecule type" value="Genomic_DNA"/>
</dbReference>
<evidence type="ECO:0000313" key="2">
    <source>
        <dbReference type="EMBL" id="KAF9777311.1"/>
    </source>
</evidence>
<sequence>MATHFVFPRQPTILAGRDDFELSHNNLFISANVCTAHVIPDDIDIMRFDDALARTLSVYPLCAGRLVRPDTIDQPWKIRLTNSGIPVQIIDSDADQVTSAPDRLVQTPLTLSPSIDIFALIDTEGTSDVDLMKITITRFTKLGRTSIGVNASHCIADSTTHLKFMRMLSQYYQGLDCSDPLPYYEPQASGSTDDPSMAHLPQPLYDPTARPFPWDDPSICPPSSLFTFRMTKDQYEEIHQHITEFSDMLDEPVRLSRLDVLIGLIARAHTACDPKSPPITKVMHMINQRGMGILHKDSACNGLMGCLTQSAPYTESLEHGILAFAQQVRKTLLTLQDTNVVRGYAATVTNVQRDAAWRKKGQAFGLIDRGTIFVNSTYKFDYLSPHFGYEGRTLYYYSHPPGARFVKMLPPNPRVLPDGTFQSRKGDVEVVFFVPTDKEDEMKGIISRYAKTLGVSGEIEFPAASS</sequence>
<reference evidence="2" key="2">
    <citation type="submission" date="2020-11" db="EMBL/GenBank/DDBJ databases">
        <authorList>
            <consortium name="DOE Joint Genome Institute"/>
            <person name="Kuo A."/>
            <person name="Miyauchi S."/>
            <person name="Kiss E."/>
            <person name="Drula E."/>
            <person name="Kohler A."/>
            <person name="Sanchez-Garcia M."/>
            <person name="Andreopoulos B."/>
            <person name="Barry K.W."/>
            <person name="Bonito G."/>
            <person name="Buee M."/>
            <person name="Carver A."/>
            <person name="Chen C."/>
            <person name="Cichocki N."/>
            <person name="Clum A."/>
            <person name="Culley D."/>
            <person name="Crous P.W."/>
            <person name="Fauchery L."/>
            <person name="Girlanda M."/>
            <person name="Hayes R."/>
            <person name="Keri Z."/>
            <person name="Labutti K."/>
            <person name="Lipzen A."/>
            <person name="Lombard V."/>
            <person name="Magnuson J."/>
            <person name="Maillard F."/>
            <person name="Morin E."/>
            <person name="Murat C."/>
            <person name="Nolan M."/>
            <person name="Ohm R."/>
            <person name="Pangilinan J."/>
            <person name="Pereira M."/>
            <person name="Perotto S."/>
            <person name="Peter M."/>
            <person name="Riley R."/>
            <person name="Sitrit Y."/>
            <person name="Stielow B."/>
            <person name="Szollosi G."/>
            <person name="Zifcakova L."/>
            <person name="Stursova M."/>
            <person name="Spatafora J.W."/>
            <person name="Tedersoo L."/>
            <person name="Vaario L.-M."/>
            <person name="Yamada A."/>
            <person name="Yan M."/>
            <person name="Wang P."/>
            <person name="Xu J."/>
            <person name="Bruns T."/>
            <person name="Baldrian P."/>
            <person name="Vilgalys R."/>
            <person name="Henrissat B."/>
            <person name="Grigoriev I.V."/>
            <person name="Hibbett D."/>
            <person name="Nagy L.G."/>
            <person name="Martin F.M."/>
        </authorList>
    </citation>
    <scope>NUCLEOTIDE SEQUENCE</scope>
    <source>
        <strain evidence="2">UH-Tt-Lm1</strain>
    </source>
</reference>